<dbReference type="EMBL" id="JAGPNK010000001">
    <property type="protein sequence ID" value="KAH7329627.1"/>
    <property type="molecule type" value="Genomic_DNA"/>
</dbReference>
<protein>
    <submittedName>
        <fullName evidence="6">Amidohydrolase family protein</fullName>
    </submittedName>
</protein>
<evidence type="ECO:0000259" key="5">
    <source>
        <dbReference type="Pfam" id="PF01979"/>
    </source>
</evidence>
<dbReference type="SUPFAM" id="SSF51338">
    <property type="entry name" value="Composite domain of metallo-dependent hydrolases"/>
    <property type="match status" value="1"/>
</dbReference>
<dbReference type="InterPro" id="IPR006680">
    <property type="entry name" value="Amidohydro-rel"/>
</dbReference>
<dbReference type="Gene3D" id="3.20.20.140">
    <property type="entry name" value="Metal-dependent hydrolases"/>
    <property type="match status" value="1"/>
</dbReference>
<dbReference type="PANTHER" id="PTHR11271">
    <property type="entry name" value="GUANINE DEAMINASE"/>
    <property type="match status" value="1"/>
</dbReference>
<name>A0A8K0T7P8_9HYPO</name>
<sequence>ALAACSSKLLRGGTIIAFDEESEALRIVRNGALLITDDRIVGIYDTPMPDKLPPQTEKIDVSNQIITPGFIDTHRHGWQTIYKTLASTTTLPEYLHLGQALYAASGSQSFGNFTDRDVYLGQLTGLWESLNGGVTTSLDYAHHTWSYGSVSSGIKATLESEARVFWAYGFQNLPGYGIKQQIPDFRNIAESSMFSNSPVELCIAYDGWSPNPDEAEVNQIVSLAREYRVSAITTHSLGGPWVLSNRPTDLERFGILNDTIPVVFAHSSFLDENDHAILQKLNHYISTTTESEMHYGHTHPLSHLMQDRASLGVDTPFTFSSDILTQARIWLQATRQLLFDTVLQSGRIPAKTTVDVAHVFQLATRAGGLALRRPDLGVIQVGAKADIIVWNARESPSMLGWVDPVAAVILHASVGDVLDVMVDGKFVKRNGKILAQNYDSIRSEFVSSGRKIQEDWMRLQRPTLEGKWLGVTPYGYPQHIAPERSQIVQGRWEGGGGEGAAKMTETRDEL</sequence>
<accession>A0A8K0T7P8</accession>
<dbReference type="InterPro" id="IPR051607">
    <property type="entry name" value="Metallo-dep_hydrolases"/>
</dbReference>
<keyword evidence="7" id="KW-1185">Reference proteome</keyword>
<evidence type="ECO:0000313" key="6">
    <source>
        <dbReference type="EMBL" id="KAH7329627.1"/>
    </source>
</evidence>
<feature type="non-terminal residue" evidence="6">
    <location>
        <position position="1"/>
    </location>
</feature>
<dbReference type="GO" id="GO:0019239">
    <property type="term" value="F:deaminase activity"/>
    <property type="evidence" value="ECO:0007669"/>
    <property type="project" value="TreeGrafter"/>
</dbReference>
<dbReference type="GO" id="GO:0046872">
    <property type="term" value="F:metal ion binding"/>
    <property type="evidence" value="ECO:0007669"/>
    <property type="project" value="UniProtKB-KW"/>
</dbReference>
<keyword evidence="4" id="KW-0862">Zinc</keyword>
<keyword evidence="2" id="KW-0479">Metal-binding</keyword>
<evidence type="ECO:0000256" key="2">
    <source>
        <dbReference type="ARBA" id="ARBA00022723"/>
    </source>
</evidence>
<comment type="caution">
    <text evidence="6">The sequence shown here is derived from an EMBL/GenBank/DDBJ whole genome shotgun (WGS) entry which is preliminary data.</text>
</comment>
<dbReference type="InterPro" id="IPR032466">
    <property type="entry name" value="Metal_Hydrolase"/>
</dbReference>
<evidence type="ECO:0000256" key="3">
    <source>
        <dbReference type="ARBA" id="ARBA00022801"/>
    </source>
</evidence>
<dbReference type="AlphaFoldDB" id="A0A8K0T7P8"/>
<dbReference type="Pfam" id="PF01979">
    <property type="entry name" value="Amidohydro_1"/>
    <property type="match status" value="1"/>
</dbReference>
<proteinExistence type="predicted"/>
<organism evidence="6 7">
    <name type="scientific">Stachybotrys elegans</name>
    <dbReference type="NCBI Taxonomy" id="80388"/>
    <lineage>
        <taxon>Eukaryota</taxon>
        <taxon>Fungi</taxon>
        <taxon>Dikarya</taxon>
        <taxon>Ascomycota</taxon>
        <taxon>Pezizomycotina</taxon>
        <taxon>Sordariomycetes</taxon>
        <taxon>Hypocreomycetidae</taxon>
        <taxon>Hypocreales</taxon>
        <taxon>Stachybotryaceae</taxon>
        <taxon>Stachybotrys</taxon>
    </lineage>
</organism>
<dbReference type="GO" id="GO:0005829">
    <property type="term" value="C:cytosol"/>
    <property type="evidence" value="ECO:0007669"/>
    <property type="project" value="TreeGrafter"/>
</dbReference>
<feature type="domain" description="Amidohydrolase-related" evidence="5">
    <location>
        <begin position="65"/>
        <end position="427"/>
    </location>
</feature>
<evidence type="ECO:0000256" key="1">
    <source>
        <dbReference type="ARBA" id="ARBA00001947"/>
    </source>
</evidence>
<dbReference type="Proteomes" id="UP000813444">
    <property type="component" value="Unassembled WGS sequence"/>
</dbReference>
<dbReference type="OrthoDB" id="194468at2759"/>
<dbReference type="Gene3D" id="2.30.40.10">
    <property type="entry name" value="Urease, subunit C, domain 1"/>
    <property type="match status" value="1"/>
</dbReference>
<reference evidence="6" key="1">
    <citation type="journal article" date="2021" name="Nat. Commun.">
        <title>Genetic determinants of endophytism in the Arabidopsis root mycobiome.</title>
        <authorList>
            <person name="Mesny F."/>
            <person name="Miyauchi S."/>
            <person name="Thiergart T."/>
            <person name="Pickel B."/>
            <person name="Atanasova L."/>
            <person name="Karlsson M."/>
            <person name="Huettel B."/>
            <person name="Barry K.W."/>
            <person name="Haridas S."/>
            <person name="Chen C."/>
            <person name="Bauer D."/>
            <person name="Andreopoulos W."/>
            <person name="Pangilinan J."/>
            <person name="LaButti K."/>
            <person name="Riley R."/>
            <person name="Lipzen A."/>
            <person name="Clum A."/>
            <person name="Drula E."/>
            <person name="Henrissat B."/>
            <person name="Kohler A."/>
            <person name="Grigoriev I.V."/>
            <person name="Martin F.M."/>
            <person name="Hacquard S."/>
        </authorList>
    </citation>
    <scope>NUCLEOTIDE SEQUENCE</scope>
    <source>
        <strain evidence="6">MPI-CAGE-CH-0235</strain>
    </source>
</reference>
<dbReference type="InterPro" id="IPR011059">
    <property type="entry name" value="Metal-dep_hydrolase_composite"/>
</dbReference>
<dbReference type="PANTHER" id="PTHR11271:SF37">
    <property type="entry name" value="FAMILY PROTEIN, PUTATIVE (AFU_ORTHOLOGUE AFUA_4G00460)-RELATED"/>
    <property type="match status" value="1"/>
</dbReference>
<gene>
    <name evidence="6" type="ORF">B0I35DRAFT_345550</name>
</gene>
<evidence type="ECO:0000256" key="4">
    <source>
        <dbReference type="ARBA" id="ARBA00022833"/>
    </source>
</evidence>
<keyword evidence="3" id="KW-0378">Hydrolase</keyword>
<dbReference type="SUPFAM" id="SSF51556">
    <property type="entry name" value="Metallo-dependent hydrolases"/>
    <property type="match status" value="1"/>
</dbReference>
<comment type="cofactor">
    <cofactor evidence="1">
        <name>Zn(2+)</name>
        <dbReference type="ChEBI" id="CHEBI:29105"/>
    </cofactor>
</comment>
<evidence type="ECO:0000313" key="7">
    <source>
        <dbReference type="Proteomes" id="UP000813444"/>
    </source>
</evidence>